<protein>
    <submittedName>
        <fullName evidence="1">Uncharacterized protein conserved in bacteria</fullName>
    </submittedName>
</protein>
<organism evidence="1 2">
    <name type="scientific">Raoultella planticola</name>
    <name type="common">Klebsiella planticola</name>
    <dbReference type="NCBI Taxonomy" id="575"/>
    <lineage>
        <taxon>Bacteria</taxon>
        <taxon>Pseudomonadati</taxon>
        <taxon>Pseudomonadota</taxon>
        <taxon>Gammaproteobacteria</taxon>
        <taxon>Enterobacterales</taxon>
        <taxon>Enterobacteriaceae</taxon>
        <taxon>Klebsiella/Raoultella group</taxon>
        <taxon>Raoultella</taxon>
    </lineage>
</organism>
<evidence type="ECO:0000313" key="1">
    <source>
        <dbReference type="EMBL" id="VFS74063.1"/>
    </source>
</evidence>
<sequence>MGSCALLFTLISAFTLSRCRSTWDASRPFSPALDATPVEPAKH</sequence>
<reference evidence="1 2" key="1">
    <citation type="submission" date="2019-03" db="EMBL/GenBank/DDBJ databases">
        <authorList>
            <consortium name="Pathogen Informatics"/>
        </authorList>
    </citation>
    <scope>NUCLEOTIDE SEQUENCE [LARGE SCALE GENOMIC DNA]</scope>
    <source>
        <strain evidence="1 2">NCTC12998</strain>
    </source>
</reference>
<accession>A0A485BP27</accession>
<dbReference type="Proteomes" id="UP000345637">
    <property type="component" value="Unassembled WGS sequence"/>
</dbReference>
<name>A0A485BP27_RAOPL</name>
<gene>
    <name evidence="1" type="ORF">NCTC12998_04410</name>
</gene>
<evidence type="ECO:0000313" key="2">
    <source>
        <dbReference type="Proteomes" id="UP000345637"/>
    </source>
</evidence>
<dbReference type="EMBL" id="CAADJE010000025">
    <property type="protein sequence ID" value="VFS74063.1"/>
    <property type="molecule type" value="Genomic_DNA"/>
</dbReference>
<proteinExistence type="predicted"/>
<dbReference type="AlphaFoldDB" id="A0A485BP27"/>